<dbReference type="NCBIfam" id="TIGR00048">
    <property type="entry name" value="rRNA_mod_RlmN"/>
    <property type="match status" value="1"/>
</dbReference>
<keyword evidence="6 14" id="KW-0489">Methyltransferase</keyword>
<evidence type="ECO:0000256" key="9">
    <source>
        <dbReference type="ARBA" id="ARBA00022694"/>
    </source>
</evidence>
<dbReference type="InterPro" id="IPR040072">
    <property type="entry name" value="Methyltransferase_A"/>
</dbReference>
<keyword evidence="5 14" id="KW-0698">rRNA processing</keyword>
<comment type="miscellaneous">
    <text evidence="14">Reaction proceeds by a ping-pong mechanism involving intermediate methylation of a conserved cysteine residue.</text>
</comment>
<dbReference type="SFLD" id="SFLDF00275">
    <property type="entry name" value="adenosine_C2_methyltransferase"/>
    <property type="match status" value="1"/>
</dbReference>
<evidence type="ECO:0000256" key="10">
    <source>
        <dbReference type="ARBA" id="ARBA00022723"/>
    </source>
</evidence>
<dbReference type="SUPFAM" id="SSF102114">
    <property type="entry name" value="Radical SAM enzymes"/>
    <property type="match status" value="1"/>
</dbReference>
<dbReference type="Gene3D" id="1.10.150.530">
    <property type="match status" value="1"/>
</dbReference>
<dbReference type="GO" id="GO:0030488">
    <property type="term" value="P:tRNA methylation"/>
    <property type="evidence" value="ECO:0007669"/>
    <property type="project" value="UniProtKB-UniRule"/>
</dbReference>
<feature type="binding site" evidence="14">
    <location>
        <position position="118"/>
    </location>
    <ligand>
        <name>[4Fe-4S] cluster</name>
        <dbReference type="ChEBI" id="CHEBI:49883"/>
        <note>4Fe-4S-S-AdoMet</note>
    </ligand>
</feature>
<feature type="active site" description="S-methylcysteine intermediate" evidence="14">
    <location>
        <position position="336"/>
    </location>
</feature>
<dbReference type="InterPro" id="IPR058240">
    <property type="entry name" value="rSAM_sf"/>
</dbReference>
<keyword evidence="4 14" id="KW-0963">Cytoplasm</keyword>
<evidence type="ECO:0000256" key="4">
    <source>
        <dbReference type="ARBA" id="ARBA00022490"/>
    </source>
</evidence>
<dbReference type="GO" id="GO:0000049">
    <property type="term" value="F:tRNA binding"/>
    <property type="evidence" value="ECO:0007669"/>
    <property type="project" value="UniProtKB-UniRule"/>
</dbReference>
<dbReference type="InterPro" id="IPR048641">
    <property type="entry name" value="RlmN_N"/>
</dbReference>
<dbReference type="PANTHER" id="PTHR30544">
    <property type="entry name" value="23S RRNA METHYLTRANSFERASE"/>
    <property type="match status" value="1"/>
</dbReference>
<keyword evidence="3 14" id="KW-0004">4Fe-4S</keyword>
<organism evidence="16 17">
    <name type="scientific">Desulfonatronum thiosulfatophilum</name>
    <dbReference type="NCBI Taxonomy" id="617002"/>
    <lineage>
        <taxon>Bacteria</taxon>
        <taxon>Pseudomonadati</taxon>
        <taxon>Thermodesulfobacteriota</taxon>
        <taxon>Desulfovibrionia</taxon>
        <taxon>Desulfovibrionales</taxon>
        <taxon>Desulfonatronaceae</taxon>
        <taxon>Desulfonatronum</taxon>
    </lineage>
</organism>
<dbReference type="InterPro" id="IPR027492">
    <property type="entry name" value="RNA_MTrfase_RlmN"/>
</dbReference>
<feature type="binding site" evidence="14">
    <location>
        <position position="111"/>
    </location>
    <ligand>
        <name>[4Fe-4S] cluster</name>
        <dbReference type="ChEBI" id="CHEBI:49883"/>
        <note>4Fe-4S-S-AdoMet</note>
    </ligand>
</feature>
<accession>A0A1G6DHS2</accession>
<evidence type="ECO:0000256" key="13">
    <source>
        <dbReference type="ARBA" id="ARBA00023157"/>
    </source>
</evidence>
<dbReference type="InterPro" id="IPR013785">
    <property type="entry name" value="Aldolase_TIM"/>
</dbReference>
<dbReference type="EMBL" id="FMXO01000012">
    <property type="protein sequence ID" value="SDB44661.1"/>
    <property type="molecule type" value="Genomic_DNA"/>
</dbReference>
<feature type="domain" description="Radical SAM core" evidence="15">
    <location>
        <begin position="97"/>
        <end position="331"/>
    </location>
</feature>
<evidence type="ECO:0000256" key="2">
    <source>
        <dbReference type="ARBA" id="ARBA00007544"/>
    </source>
</evidence>
<sequence length="349" mass="38761">MKPDLLEYTLPELEEFIAELGEAPFRAQQIWQWLWQKRVRDFALMSNVSKELRSRLAEAAVIVWPEVDQVQRSRDGTTKFLLALRDGQRIESVLIPEKTHYTLCLSSQVGCSLGCTFCATGRMGLLRNLTMGEILGQVLVAQEHVAGLDTHLSLRNLVFMGMGEPLLNRVNLRRALESLHHPLGLDFSKRRITVSTVGLPGGLSELGSWGLASLAVSLHAPSQELRSQIMPKAARFLLDDLISELSDYPLQPRQKITIEYVLLGGVNDSLNHARDLVRLLNKVKAKINLIAFHPGPGLPYKAPDLNRVLDFENFLKAKGLPATLRKSKGQDISAACGQLRAECASIDAD</sequence>
<dbReference type="GO" id="GO:0070475">
    <property type="term" value="P:rRNA base methylation"/>
    <property type="evidence" value="ECO:0007669"/>
    <property type="project" value="UniProtKB-UniRule"/>
</dbReference>
<feature type="binding site" evidence="14">
    <location>
        <begin position="163"/>
        <end position="164"/>
    </location>
    <ligand>
        <name>S-adenosyl-L-methionine</name>
        <dbReference type="ChEBI" id="CHEBI:59789"/>
    </ligand>
</feature>
<evidence type="ECO:0000256" key="11">
    <source>
        <dbReference type="ARBA" id="ARBA00023004"/>
    </source>
</evidence>
<evidence type="ECO:0000256" key="7">
    <source>
        <dbReference type="ARBA" id="ARBA00022679"/>
    </source>
</evidence>
<keyword evidence="13 14" id="KW-1015">Disulfide bond</keyword>
<dbReference type="STRING" id="617002.SAMN05660653_02146"/>
<dbReference type="AlphaFoldDB" id="A0A1G6DHS2"/>
<evidence type="ECO:0000256" key="12">
    <source>
        <dbReference type="ARBA" id="ARBA00023014"/>
    </source>
</evidence>
<protein>
    <recommendedName>
        <fullName evidence="14">Probable dual-specificity RNA methyltransferase RlmN</fullName>
        <ecNumber evidence="14">2.1.1.192</ecNumber>
    </recommendedName>
    <alternativeName>
        <fullName evidence="14">23S rRNA (adenine(2503)-C(2))-methyltransferase</fullName>
    </alternativeName>
    <alternativeName>
        <fullName evidence="14">23S rRNA m2A2503 methyltransferase</fullName>
    </alternativeName>
    <alternativeName>
        <fullName evidence="14">Ribosomal RNA large subunit methyltransferase N</fullName>
    </alternativeName>
    <alternativeName>
        <fullName evidence="14">tRNA (adenine(37)-C(2))-methyltransferase</fullName>
    </alternativeName>
    <alternativeName>
        <fullName evidence="14">tRNA m2A37 methyltransferase</fullName>
    </alternativeName>
</protein>
<dbReference type="SFLD" id="SFLDS00029">
    <property type="entry name" value="Radical_SAM"/>
    <property type="match status" value="1"/>
</dbReference>
<comment type="similarity">
    <text evidence="2 14">Belongs to the radical SAM superfamily. RlmN family.</text>
</comment>
<proteinExistence type="inferred from homology"/>
<feature type="binding site" evidence="14">
    <location>
        <position position="115"/>
    </location>
    <ligand>
        <name>[4Fe-4S] cluster</name>
        <dbReference type="ChEBI" id="CHEBI:49883"/>
        <note>4Fe-4S-S-AdoMet</note>
    </ligand>
</feature>
<keyword evidence="12 14" id="KW-0411">Iron-sulfur</keyword>
<dbReference type="Pfam" id="PF21016">
    <property type="entry name" value="RlmN_N"/>
    <property type="match status" value="1"/>
</dbReference>
<dbReference type="Gene3D" id="3.20.20.70">
    <property type="entry name" value="Aldolase class I"/>
    <property type="match status" value="1"/>
</dbReference>
<keyword evidence="17" id="KW-1185">Reference proteome</keyword>
<dbReference type="GO" id="GO:0002935">
    <property type="term" value="F:tRNA (adenine(37)-C2)-methyltransferase activity"/>
    <property type="evidence" value="ECO:0007669"/>
    <property type="project" value="UniProtKB-UniRule"/>
</dbReference>
<comment type="catalytic activity">
    <reaction evidence="14">
        <text>adenosine(37) in tRNA + 2 reduced [2Fe-2S]-[ferredoxin] + 2 S-adenosyl-L-methionine = 2-methyladenosine(37) in tRNA + 5'-deoxyadenosine + L-methionine + 2 oxidized [2Fe-2S]-[ferredoxin] + S-adenosyl-L-homocysteine</text>
        <dbReference type="Rhea" id="RHEA:43332"/>
        <dbReference type="Rhea" id="RHEA-COMP:10000"/>
        <dbReference type="Rhea" id="RHEA-COMP:10001"/>
        <dbReference type="Rhea" id="RHEA-COMP:10162"/>
        <dbReference type="Rhea" id="RHEA-COMP:10485"/>
        <dbReference type="ChEBI" id="CHEBI:17319"/>
        <dbReference type="ChEBI" id="CHEBI:33737"/>
        <dbReference type="ChEBI" id="CHEBI:33738"/>
        <dbReference type="ChEBI" id="CHEBI:57844"/>
        <dbReference type="ChEBI" id="CHEBI:57856"/>
        <dbReference type="ChEBI" id="CHEBI:59789"/>
        <dbReference type="ChEBI" id="CHEBI:74411"/>
        <dbReference type="ChEBI" id="CHEBI:74497"/>
        <dbReference type="EC" id="2.1.1.192"/>
    </reaction>
</comment>
<dbReference type="GO" id="GO:0019843">
    <property type="term" value="F:rRNA binding"/>
    <property type="evidence" value="ECO:0007669"/>
    <property type="project" value="UniProtKB-UniRule"/>
</dbReference>
<comment type="cofactor">
    <cofactor evidence="14">
        <name>[4Fe-4S] cluster</name>
        <dbReference type="ChEBI" id="CHEBI:49883"/>
    </cofactor>
    <text evidence="14">Binds 1 [4Fe-4S] cluster. The cluster is coordinated with 3 cysteines and an exchangeable S-adenosyl-L-methionine.</text>
</comment>
<dbReference type="EC" id="2.1.1.192" evidence="14"/>
<dbReference type="CDD" id="cd01335">
    <property type="entry name" value="Radical_SAM"/>
    <property type="match status" value="1"/>
</dbReference>
<name>A0A1G6DHS2_9BACT</name>
<keyword evidence="9 14" id="KW-0819">tRNA processing</keyword>
<feature type="active site" description="Proton acceptor" evidence="14">
    <location>
        <position position="91"/>
    </location>
</feature>
<dbReference type="PIRSF" id="PIRSF006004">
    <property type="entry name" value="CHP00048"/>
    <property type="match status" value="1"/>
</dbReference>
<keyword evidence="11 14" id="KW-0408">Iron</keyword>
<comment type="subcellular location">
    <subcellularLocation>
        <location evidence="1 14">Cytoplasm</location>
    </subcellularLocation>
</comment>
<evidence type="ECO:0000256" key="3">
    <source>
        <dbReference type="ARBA" id="ARBA00022485"/>
    </source>
</evidence>
<dbReference type="PROSITE" id="PS51918">
    <property type="entry name" value="RADICAL_SAM"/>
    <property type="match status" value="1"/>
</dbReference>
<keyword evidence="7 14" id="KW-0808">Transferase</keyword>
<evidence type="ECO:0000256" key="8">
    <source>
        <dbReference type="ARBA" id="ARBA00022691"/>
    </source>
</evidence>
<comment type="catalytic activity">
    <reaction evidence="14">
        <text>adenosine(2503) in 23S rRNA + 2 reduced [2Fe-2S]-[ferredoxin] + 2 S-adenosyl-L-methionine = 2-methyladenosine(2503) in 23S rRNA + 5'-deoxyadenosine + L-methionine + 2 oxidized [2Fe-2S]-[ferredoxin] + S-adenosyl-L-homocysteine</text>
        <dbReference type="Rhea" id="RHEA:42916"/>
        <dbReference type="Rhea" id="RHEA-COMP:10000"/>
        <dbReference type="Rhea" id="RHEA-COMP:10001"/>
        <dbReference type="Rhea" id="RHEA-COMP:10152"/>
        <dbReference type="Rhea" id="RHEA-COMP:10282"/>
        <dbReference type="ChEBI" id="CHEBI:17319"/>
        <dbReference type="ChEBI" id="CHEBI:33737"/>
        <dbReference type="ChEBI" id="CHEBI:33738"/>
        <dbReference type="ChEBI" id="CHEBI:57844"/>
        <dbReference type="ChEBI" id="CHEBI:57856"/>
        <dbReference type="ChEBI" id="CHEBI:59789"/>
        <dbReference type="ChEBI" id="CHEBI:74411"/>
        <dbReference type="ChEBI" id="CHEBI:74497"/>
        <dbReference type="EC" id="2.1.1.192"/>
    </reaction>
</comment>
<dbReference type="GO" id="GO:0005737">
    <property type="term" value="C:cytoplasm"/>
    <property type="evidence" value="ECO:0007669"/>
    <property type="project" value="UniProtKB-SubCell"/>
</dbReference>
<dbReference type="GO" id="GO:0046872">
    <property type="term" value="F:metal ion binding"/>
    <property type="evidence" value="ECO:0007669"/>
    <property type="project" value="UniProtKB-KW"/>
</dbReference>
<dbReference type="GO" id="GO:0051539">
    <property type="term" value="F:4 iron, 4 sulfur cluster binding"/>
    <property type="evidence" value="ECO:0007669"/>
    <property type="project" value="UniProtKB-UniRule"/>
</dbReference>
<evidence type="ECO:0000259" key="15">
    <source>
        <dbReference type="PROSITE" id="PS51918"/>
    </source>
</evidence>
<dbReference type="Proteomes" id="UP000198771">
    <property type="component" value="Unassembled WGS sequence"/>
</dbReference>
<evidence type="ECO:0000313" key="16">
    <source>
        <dbReference type="EMBL" id="SDB44661.1"/>
    </source>
</evidence>
<evidence type="ECO:0000256" key="14">
    <source>
        <dbReference type="HAMAP-Rule" id="MF_01849"/>
    </source>
</evidence>
<feature type="binding site" evidence="14">
    <location>
        <begin position="217"/>
        <end position="219"/>
    </location>
    <ligand>
        <name>S-adenosyl-L-methionine</name>
        <dbReference type="ChEBI" id="CHEBI:59789"/>
    </ligand>
</feature>
<comment type="function">
    <text evidence="14">Specifically methylates position 2 of adenine 2503 in 23S rRNA and position 2 of adenine 37 in tRNAs.</text>
</comment>
<dbReference type="OrthoDB" id="9793973at2"/>
<dbReference type="RefSeq" id="WP_092121573.1">
    <property type="nucleotide sequence ID" value="NZ_FMXO01000012.1"/>
</dbReference>
<dbReference type="InterPro" id="IPR007197">
    <property type="entry name" value="rSAM"/>
</dbReference>
<feature type="binding site" evidence="14">
    <location>
        <position position="293"/>
    </location>
    <ligand>
        <name>S-adenosyl-L-methionine</name>
        <dbReference type="ChEBI" id="CHEBI:59789"/>
    </ligand>
</feature>
<reference evidence="16 17" key="1">
    <citation type="submission" date="2016-10" db="EMBL/GenBank/DDBJ databases">
        <authorList>
            <person name="de Groot N.N."/>
        </authorList>
    </citation>
    <scope>NUCLEOTIDE SEQUENCE [LARGE SCALE GENOMIC DNA]</scope>
    <source>
        <strain evidence="16 17">ASO4-2</strain>
    </source>
</reference>
<dbReference type="Pfam" id="PF04055">
    <property type="entry name" value="Radical_SAM"/>
    <property type="match status" value="1"/>
</dbReference>
<keyword evidence="10 14" id="KW-0479">Metal-binding</keyword>
<dbReference type="PANTHER" id="PTHR30544:SF5">
    <property type="entry name" value="RADICAL SAM CORE DOMAIN-CONTAINING PROTEIN"/>
    <property type="match status" value="1"/>
</dbReference>
<evidence type="ECO:0000313" key="17">
    <source>
        <dbReference type="Proteomes" id="UP000198771"/>
    </source>
</evidence>
<dbReference type="InterPro" id="IPR004383">
    <property type="entry name" value="rRNA_lsu_MTrfase_RlmN/Cfr"/>
</dbReference>
<feature type="binding site" evidence="14">
    <location>
        <position position="195"/>
    </location>
    <ligand>
        <name>S-adenosyl-L-methionine</name>
        <dbReference type="ChEBI" id="CHEBI:59789"/>
    </ligand>
</feature>
<comment type="caution">
    <text evidence="14">Lacks conserved residue(s) required for the propagation of feature annotation.</text>
</comment>
<keyword evidence="8 14" id="KW-0949">S-adenosyl-L-methionine</keyword>
<evidence type="ECO:0000256" key="5">
    <source>
        <dbReference type="ARBA" id="ARBA00022552"/>
    </source>
</evidence>
<gene>
    <name evidence="14" type="primary">rlmN</name>
    <name evidence="16" type="ORF">SAMN05660653_02146</name>
</gene>
<evidence type="ECO:0000256" key="6">
    <source>
        <dbReference type="ARBA" id="ARBA00022603"/>
    </source>
</evidence>
<dbReference type="HAMAP" id="MF_01849">
    <property type="entry name" value="RNA_methyltr_RlmN"/>
    <property type="match status" value="1"/>
</dbReference>
<dbReference type="GO" id="GO:0070040">
    <property type="term" value="F:rRNA (adenine(2503)-C2-)-methyltransferase activity"/>
    <property type="evidence" value="ECO:0007669"/>
    <property type="project" value="UniProtKB-UniRule"/>
</dbReference>
<dbReference type="SFLD" id="SFLDG01062">
    <property type="entry name" value="methyltransferase_(Class_A)"/>
    <property type="match status" value="1"/>
</dbReference>
<evidence type="ECO:0000256" key="1">
    <source>
        <dbReference type="ARBA" id="ARBA00004496"/>
    </source>
</evidence>